<keyword evidence="2" id="KW-0472">Membrane</keyword>
<protein>
    <recommendedName>
        <fullName evidence="5">DUF4131 domain-containing protein</fullName>
    </recommendedName>
</protein>
<feature type="compositionally biased region" description="Basic residues" evidence="1">
    <location>
        <begin position="237"/>
        <end position="249"/>
    </location>
</feature>
<keyword evidence="2" id="KW-1133">Transmembrane helix</keyword>
<evidence type="ECO:0000256" key="2">
    <source>
        <dbReference type="SAM" id="Phobius"/>
    </source>
</evidence>
<evidence type="ECO:0000256" key="1">
    <source>
        <dbReference type="SAM" id="MobiDB-lite"/>
    </source>
</evidence>
<proteinExistence type="predicted"/>
<dbReference type="EMBL" id="BSUL01000001">
    <property type="protein sequence ID" value="GMA27004.1"/>
    <property type="molecule type" value="Genomic_DNA"/>
</dbReference>
<comment type="caution">
    <text evidence="3">The sequence shown here is derived from an EMBL/GenBank/DDBJ whole genome shotgun (WGS) entry which is preliminary data.</text>
</comment>
<feature type="compositionally biased region" description="Low complexity" evidence="1">
    <location>
        <begin position="210"/>
        <end position="236"/>
    </location>
</feature>
<reference evidence="3 4" key="1">
    <citation type="journal article" date="2014" name="Int. J. Syst. Evol. Microbiol.">
        <title>Complete genome sequence of Corynebacterium casei LMG S-19264T (=DSM 44701T), isolated from a smear-ripened cheese.</title>
        <authorList>
            <consortium name="US DOE Joint Genome Institute (JGI-PGF)"/>
            <person name="Walter F."/>
            <person name="Albersmeier A."/>
            <person name="Kalinowski J."/>
            <person name="Ruckert C."/>
        </authorList>
    </citation>
    <scope>NUCLEOTIDE SEQUENCE [LARGE SCALE GENOMIC DNA]</scope>
    <source>
        <strain evidence="3 4">NBRC 112289</strain>
    </source>
</reference>
<feature type="region of interest" description="Disordered" evidence="1">
    <location>
        <begin position="197"/>
        <end position="263"/>
    </location>
</feature>
<evidence type="ECO:0008006" key="5">
    <source>
        <dbReference type="Google" id="ProtNLM"/>
    </source>
</evidence>
<gene>
    <name evidence="3" type="ORF">GCM10025874_02570</name>
</gene>
<dbReference type="Proteomes" id="UP001157160">
    <property type="component" value="Unassembled WGS sequence"/>
</dbReference>
<organism evidence="3 4">
    <name type="scientific">Arenivirga flava</name>
    <dbReference type="NCBI Taxonomy" id="1930060"/>
    <lineage>
        <taxon>Bacteria</taxon>
        <taxon>Bacillati</taxon>
        <taxon>Actinomycetota</taxon>
        <taxon>Actinomycetes</taxon>
        <taxon>Micrococcales</taxon>
        <taxon>Microbacteriaceae</taxon>
        <taxon>Arenivirga</taxon>
    </lineage>
</organism>
<evidence type="ECO:0000313" key="3">
    <source>
        <dbReference type="EMBL" id="GMA27004.1"/>
    </source>
</evidence>
<name>A0AA37UCU3_9MICO</name>
<keyword evidence="2" id="KW-0812">Transmembrane</keyword>
<feature type="transmembrane region" description="Helical" evidence="2">
    <location>
        <begin position="75"/>
        <end position="95"/>
    </location>
</feature>
<feature type="transmembrane region" description="Helical" evidence="2">
    <location>
        <begin position="37"/>
        <end position="54"/>
    </location>
</feature>
<keyword evidence="4" id="KW-1185">Reference proteome</keyword>
<dbReference type="AlphaFoldDB" id="A0AA37UCU3"/>
<feature type="transmembrane region" description="Helical" evidence="2">
    <location>
        <begin position="12"/>
        <end position="31"/>
    </location>
</feature>
<sequence length="263" mass="27192">MLDRLRPEPAQLRVALPAGLAWGGAALLIGAPSLVPAVVVGATVLAAGAVLLLHRGRRAPGSRWGAPAAQTVLEHAALTFALLAAIAIATGFGAARRWPPALDDAADRPVELVLRTEETLHPGDQAPWAAMVVLLDGAPAEVPALVLDTRPSLDRAVPIGAEIALRARAVPTEPGEERAVLLDVLGDAIVAAEPGGVAGLRTPSAKASEPPRQTCPATAACCCPDSPSATPPGSTRSWRRRCGSRRSRISPRSPGRTARSWSR</sequence>
<dbReference type="RefSeq" id="WP_284229227.1">
    <property type="nucleotide sequence ID" value="NZ_BSUL01000001.1"/>
</dbReference>
<evidence type="ECO:0000313" key="4">
    <source>
        <dbReference type="Proteomes" id="UP001157160"/>
    </source>
</evidence>
<accession>A0AA37UCU3</accession>